<dbReference type="InterPro" id="IPR029063">
    <property type="entry name" value="SAM-dependent_MTases_sf"/>
</dbReference>
<dbReference type="AlphaFoldDB" id="A0A0F9GDY6"/>
<dbReference type="PRINTS" id="PR00507">
    <property type="entry name" value="N12N6MTFRASE"/>
</dbReference>
<feature type="non-terminal residue" evidence="6">
    <location>
        <position position="258"/>
    </location>
</feature>
<organism evidence="6">
    <name type="scientific">marine sediment metagenome</name>
    <dbReference type="NCBI Taxonomy" id="412755"/>
    <lineage>
        <taxon>unclassified sequences</taxon>
        <taxon>metagenomes</taxon>
        <taxon>ecological metagenomes</taxon>
    </lineage>
</organism>
<dbReference type="InterPro" id="IPR050953">
    <property type="entry name" value="N4_N6_ade-DNA_methylase"/>
</dbReference>
<evidence type="ECO:0000256" key="1">
    <source>
        <dbReference type="ARBA" id="ARBA00011900"/>
    </source>
</evidence>
<accession>A0A0F9GDY6</accession>
<evidence type="ECO:0000313" key="6">
    <source>
        <dbReference type="EMBL" id="KKL96998.1"/>
    </source>
</evidence>
<proteinExistence type="predicted"/>
<dbReference type="Gene3D" id="3.40.50.150">
    <property type="entry name" value="Vaccinia Virus protein VP39"/>
    <property type="match status" value="1"/>
</dbReference>
<sequence length="258" mass="29833">MALQNGTNVYRRLFQLFRKADDKYNSGLFHFKKEKDRENFDNLTPKLSIDDKVLKDIFKNLYYPDSPYEFSVLPADILGQVYEKFLGKVIRLTPRHQAKIEEKPEVRKAGGVYYTPTYIVEYIVKNTVGKLVKGKKPGPRGSVSNLKILDPACGSGSFLIGSYQFLLDWHRDQYVNDGLKKWTKGKTPRVYQSQKGEWRLTAEERKRILLNNIYGVDIDYQAVEVTKLSLLLKVLEGEDEQSIGKQMALFQERVLPDL</sequence>
<protein>
    <recommendedName>
        <fullName evidence="1">site-specific DNA-methyltransferase (adenine-specific)</fullName>
        <ecNumber evidence="1">2.1.1.72</ecNumber>
    </recommendedName>
</protein>
<comment type="caution">
    <text evidence="6">The sequence shown here is derived from an EMBL/GenBank/DDBJ whole genome shotgun (WGS) entry which is preliminary data.</text>
</comment>
<evidence type="ECO:0000256" key="4">
    <source>
        <dbReference type="ARBA" id="ARBA00047942"/>
    </source>
</evidence>
<evidence type="ECO:0000256" key="3">
    <source>
        <dbReference type="ARBA" id="ARBA00022679"/>
    </source>
</evidence>
<dbReference type="EC" id="2.1.1.72" evidence="1"/>
<feature type="domain" description="MmeI-like DNA-methyltransferase" evidence="5">
    <location>
        <begin position="143"/>
        <end position="234"/>
    </location>
</feature>
<keyword evidence="2" id="KW-0489">Methyltransferase</keyword>
<dbReference type="InterPro" id="IPR046816">
    <property type="entry name" value="MmeI_Mtase"/>
</dbReference>
<name>A0A0F9GDY6_9ZZZZ</name>
<reference evidence="6" key="1">
    <citation type="journal article" date="2015" name="Nature">
        <title>Complex archaea that bridge the gap between prokaryotes and eukaryotes.</title>
        <authorList>
            <person name="Spang A."/>
            <person name="Saw J.H."/>
            <person name="Jorgensen S.L."/>
            <person name="Zaremba-Niedzwiedzka K."/>
            <person name="Martijn J."/>
            <person name="Lind A.E."/>
            <person name="van Eijk R."/>
            <person name="Schleper C."/>
            <person name="Guy L."/>
            <person name="Ettema T.J."/>
        </authorList>
    </citation>
    <scope>NUCLEOTIDE SEQUENCE</scope>
</reference>
<dbReference type="GO" id="GO:0032259">
    <property type="term" value="P:methylation"/>
    <property type="evidence" value="ECO:0007669"/>
    <property type="project" value="UniProtKB-KW"/>
</dbReference>
<comment type="catalytic activity">
    <reaction evidence="4">
        <text>a 2'-deoxyadenosine in DNA + S-adenosyl-L-methionine = an N(6)-methyl-2'-deoxyadenosine in DNA + S-adenosyl-L-homocysteine + H(+)</text>
        <dbReference type="Rhea" id="RHEA:15197"/>
        <dbReference type="Rhea" id="RHEA-COMP:12418"/>
        <dbReference type="Rhea" id="RHEA-COMP:12419"/>
        <dbReference type="ChEBI" id="CHEBI:15378"/>
        <dbReference type="ChEBI" id="CHEBI:57856"/>
        <dbReference type="ChEBI" id="CHEBI:59789"/>
        <dbReference type="ChEBI" id="CHEBI:90615"/>
        <dbReference type="ChEBI" id="CHEBI:90616"/>
        <dbReference type="EC" id="2.1.1.72"/>
    </reaction>
</comment>
<dbReference type="PANTHER" id="PTHR33841:SF1">
    <property type="entry name" value="DNA METHYLTRANSFERASE A"/>
    <property type="match status" value="1"/>
</dbReference>
<dbReference type="EMBL" id="LAZR01018279">
    <property type="protein sequence ID" value="KKL96998.1"/>
    <property type="molecule type" value="Genomic_DNA"/>
</dbReference>
<keyword evidence="3" id="KW-0808">Transferase</keyword>
<evidence type="ECO:0000259" key="5">
    <source>
        <dbReference type="Pfam" id="PF20473"/>
    </source>
</evidence>
<dbReference type="Pfam" id="PF20473">
    <property type="entry name" value="MmeI_Mtase"/>
    <property type="match status" value="1"/>
</dbReference>
<dbReference type="PANTHER" id="PTHR33841">
    <property type="entry name" value="DNA METHYLTRANSFERASE YEEA-RELATED"/>
    <property type="match status" value="1"/>
</dbReference>
<evidence type="ECO:0000256" key="2">
    <source>
        <dbReference type="ARBA" id="ARBA00022603"/>
    </source>
</evidence>
<gene>
    <name evidence="6" type="ORF">LCGC14_1838900</name>
</gene>
<dbReference type="GO" id="GO:0009007">
    <property type="term" value="F:site-specific DNA-methyltransferase (adenine-specific) activity"/>
    <property type="evidence" value="ECO:0007669"/>
    <property type="project" value="UniProtKB-EC"/>
</dbReference>
<dbReference type="SUPFAM" id="SSF53335">
    <property type="entry name" value="S-adenosyl-L-methionine-dependent methyltransferases"/>
    <property type="match status" value="1"/>
</dbReference>